<feature type="compositionally biased region" description="Acidic residues" evidence="1">
    <location>
        <begin position="265"/>
        <end position="290"/>
    </location>
</feature>
<evidence type="ECO:0000256" key="1">
    <source>
        <dbReference type="SAM" id="MobiDB-lite"/>
    </source>
</evidence>
<dbReference type="EMBL" id="HF935272">
    <property type="protein sequence ID" value="CCX05750.1"/>
    <property type="molecule type" value="Genomic_DNA"/>
</dbReference>
<dbReference type="AlphaFoldDB" id="U4L6U2"/>
<evidence type="ECO:0000313" key="3">
    <source>
        <dbReference type="Proteomes" id="UP000018144"/>
    </source>
</evidence>
<keyword evidence="3" id="KW-1185">Reference proteome</keyword>
<sequence length="446" mass="49140">MAYQMEELAERKMELEMKKQEQKQRRQASGSNHALSFLSVFSPVIAPVASAVSAFASASENELRRLIAQIDSLRKQTLELNPASIEIALKDLNAEHQALHLSMESASSHFSAMESEKSAIEVQLIEIEKVHETLDKVCGEIADVQKEVADTEAMVMDAGERAGKAKMIAVMAVGEMSRMGYEQNKRKARGTVREVVEVVRDLELMGLLEKVKGSDDEDSQMDEGIGSSGEDAMTEVEEIDLGLVEDGDIEILEERRDTGLTSGEIDLDIIEEEEEEEQEDSDRESIEDEPFTPLLRKESFDRDDVVSVRDLEEEAFVTGRAQGLAIEDAYAEQQPEATTSVQPSTPVGIEVPEEDIPQLSITITDTTPNAVTVATQTENDSIAESYDEDMFHSPMMGPQSVVLGEDGSSVHRAVPGGFPSSPRKLSMEVVEKKSVVEVREVVLEFA</sequence>
<dbReference type="OrthoDB" id="10373033at2759"/>
<gene>
    <name evidence="2" type="ORF">PCON_05337</name>
</gene>
<protein>
    <submittedName>
        <fullName evidence="2">Uncharacterized protein</fullName>
    </submittedName>
</protein>
<accession>U4L6U2</accession>
<proteinExistence type="predicted"/>
<name>U4L6U2_PYROM</name>
<feature type="region of interest" description="Disordered" evidence="1">
    <location>
        <begin position="253"/>
        <end position="298"/>
    </location>
</feature>
<evidence type="ECO:0000313" key="2">
    <source>
        <dbReference type="EMBL" id="CCX05750.1"/>
    </source>
</evidence>
<organism evidence="2 3">
    <name type="scientific">Pyronema omphalodes (strain CBS 100304)</name>
    <name type="common">Pyronema confluens</name>
    <dbReference type="NCBI Taxonomy" id="1076935"/>
    <lineage>
        <taxon>Eukaryota</taxon>
        <taxon>Fungi</taxon>
        <taxon>Dikarya</taxon>
        <taxon>Ascomycota</taxon>
        <taxon>Pezizomycotina</taxon>
        <taxon>Pezizomycetes</taxon>
        <taxon>Pezizales</taxon>
        <taxon>Pyronemataceae</taxon>
        <taxon>Pyronema</taxon>
    </lineage>
</organism>
<dbReference type="Proteomes" id="UP000018144">
    <property type="component" value="Unassembled WGS sequence"/>
</dbReference>
<reference evidence="2 3" key="1">
    <citation type="journal article" date="2013" name="PLoS Genet.">
        <title>The genome and development-dependent transcriptomes of Pyronema confluens: a window into fungal evolution.</title>
        <authorList>
            <person name="Traeger S."/>
            <person name="Altegoer F."/>
            <person name="Freitag M."/>
            <person name="Gabaldon T."/>
            <person name="Kempken F."/>
            <person name="Kumar A."/>
            <person name="Marcet-Houben M."/>
            <person name="Poggeler S."/>
            <person name="Stajich J.E."/>
            <person name="Nowrousian M."/>
        </authorList>
    </citation>
    <scope>NUCLEOTIDE SEQUENCE [LARGE SCALE GENOMIC DNA]</scope>
    <source>
        <strain evidence="3">CBS 100304</strain>
        <tissue evidence="2">Vegetative mycelium</tissue>
    </source>
</reference>
<feature type="region of interest" description="Disordered" evidence="1">
    <location>
        <begin position="211"/>
        <end position="230"/>
    </location>
</feature>